<dbReference type="GO" id="GO:0015086">
    <property type="term" value="F:cadmium ion transmembrane transporter activity"/>
    <property type="evidence" value="ECO:0007669"/>
    <property type="project" value="TreeGrafter"/>
</dbReference>
<feature type="transmembrane region" description="Helical" evidence="6">
    <location>
        <begin position="37"/>
        <end position="60"/>
    </location>
</feature>
<evidence type="ECO:0000256" key="5">
    <source>
        <dbReference type="ARBA" id="ARBA00023136"/>
    </source>
</evidence>
<protein>
    <recommendedName>
        <fullName evidence="9">Divalent metal cation transporter</fullName>
    </recommendedName>
</protein>
<comment type="subcellular location">
    <subcellularLocation>
        <location evidence="1">Membrane</location>
        <topology evidence="1">Multi-pass membrane protein</topology>
    </subcellularLocation>
</comment>
<feature type="transmembrane region" description="Helical" evidence="6">
    <location>
        <begin position="266"/>
        <end position="294"/>
    </location>
</feature>
<feature type="transmembrane region" description="Helical" evidence="6">
    <location>
        <begin position="224"/>
        <end position="246"/>
    </location>
</feature>
<evidence type="ECO:0008006" key="9">
    <source>
        <dbReference type="Google" id="ProtNLM"/>
    </source>
</evidence>
<feature type="transmembrane region" description="Helical" evidence="6">
    <location>
        <begin position="112"/>
        <end position="129"/>
    </location>
</feature>
<proteinExistence type="predicted"/>
<keyword evidence="3 6" id="KW-0812">Transmembrane</keyword>
<evidence type="ECO:0000256" key="3">
    <source>
        <dbReference type="ARBA" id="ARBA00022692"/>
    </source>
</evidence>
<dbReference type="PANTHER" id="PTHR11706">
    <property type="entry name" value="SOLUTE CARRIER PROTEIN FAMILY 11 MEMBER"/>
    <property type="match status" value="1"/>
</dbReference>
<evidence type="ECO:0000256" key="1">
    <source>
        <dbReference type="ARBA" id="ARBA00004141"/>
    </source>
</evidence>
<feature type="transmembrane region" description="Helical" evidence="6">
    <location>
        <begin position="179"/>
        <end position="203"/>
    </location>
</feature>
<name>A0A3L8PMX6_9ACTN</name>
<accession>A0A3L8PMX6</accession>
<evidence type="ECO:0000256" key="6">
    <source>
        <dbReference type="SAM" id="Phobius"/>
    </source>
</evidence>
<keyword evidence="4 6" id="KW-1133">Transmembrane helix</keyword>
<dbReference type="GO" id="GO:0034755">
    <property type="term" value="P:iron ion transmembrane transport"/>
    <property type="evidence" value="ECO:0007669"/>
    <property type="project" value="TreeGrafter"/>
</dbReference>
<dbReference type="OrthoDB" id="9787548at2"/>
<feature type="transmembrane region" description="Helical" evidence="6">
    <location>
        <begin position="386"/>
        <end position="409"/>
    </location>
</feature>
<dbReference type="Pfam" id="PF01566">
    <property type="entry name" value="Nramp"/>
    <property type="match status" value="1"/>
</dbReference>
<evidence type="ECO:0000313" key="8">
    <source>
        <dbReference type="Proteomes" id="UP000282515"/>
    </source>
</evidence>
<feature type="transmembrane region" description="Helical" evidence="6">
    <location>
        <begin position="345"/>
        <end position="365"/>
    </location>
</feature>
<feature type="transmembrane region" description="Helical" evidence="6">
    <location>
        <begin position="141"/>
        <end position="159"/>
    </location>
</feature>
<dbReference type="InterPro" id="IPR001046">
    <property type="entry name" value="NRAMP_fam"/>
</dbReference>
<evidence type="ECO:0000313" key="7">
    <source>
        <dbReference type="EMBL" id="RLV56715.1"/>
    </source>
</evidence>
<sequence length="410" mass="43190">MKKLLAVALGVLTAIGGFVDIGDLVTSAQVGSRFGLSLALVTVVGVIGISVFSEMSGRVVAVSGRPAFDVIRERLGARLGLLNLAGSVAVTLLTFIAEIGGMALALELATSVHYLLWVPVFAVMVWIVLWRAKFQLLENAFGLLGLALLVFTVALWQLGPDWSDLGAQVVSFTVPENETWVTTAYYTVALFGAAMTPYAVLFFSSGGVEDAWTAKDLRTMRLNVLIGFPLGGVLSLSIAACAAVVLGPLGVRVEHLGQVGMPVATALGTLGVVIALIGFFAATFGAACETGLSVGYSVAQYFGWTWGKRPRPREAARFHTVILLASLLAPLVLVTTIDPITVTEFSVVFSAVAIPLTYFPILVVANDRGYMGEHTNGRLANTLGSVYLVLVTIAAVAGLPLLFITQMGVQ</sequence>
<dbReference type="GO" id="GO:0005886">
    <property type="term" value="C:plasma membrane"/>
    <property type="evidence" value="ECO:0007669"/>
    <property type="project" value="TreeGrafter"/>
</dbReference>
<dbReference type="AlphaFoldDB" id="A0A3L8PMX6"/>
<evidence type="ECO:0000256" key="2">
    <source>
        <dbReference type="ARBA" id="ARBA00022448"/>
    </source>
</evidence>
<keyword evidence="2" id="KW-0813">Transport</keyword>
<reference evidence="7 8" key="1">
    <citation type="submission" date="2018-10" db="EMBL/GenBank/DDBJ databases">
        <title>Aeromicrobium sp. 9W16Y-2 whole genome shotgun sequence.</title>
        <authorList>
            <person name="Li F."/>
        </authorList>
    </citation>
    <scope>NUCLEOTIDE SEQUENCE [LARGE SCALE GENOMIC DNA]</scope>
    <source>
        <strain evidence="7 8">9W16Y-2</strain>
    </source>
</reference>
<dbReference type="RefSeq" id="WP_121793721.1">
    <property type="nucleotide sequence ID" value="NZ_RDBF01000003.1"/>
</dbReference>
<dbReference type="PANTHER" id="PTHR11706:SF33">
    <property type="entry name" value="NATURAL RESISTANCE-ASSOCIATED MACROPHAGE PROTEIN 2"/>
    <property type="match status" value="1"/>
</dbReference>
<feature type="transmembrane region" description="Helical" evidence="6">
    <location>
        <begin position="81"/>
        <end position="106"/>
    </location>
</feature>
<comment type="caution">
    <text evidence="7">The sequence shown here is derived from an EMBL/GenBank/DDBJ whole genome shotgun (WGS) entry which is preliminary data.</text>
</comment>
<dbReference type="EMBL" id="RDBF01000003">
    <property type="protein sequence ID" value="RLV56715.1"/>
    <property type="molecule type" value="Genomic_DNA"/>
</dbReference>
<feature type="transmembrane region" description="Helical" evidence="6">
    <location>
        <begin position="315"/>
        <end position="333"/>
    </location>
</feature>
<keyword evidence="5 6" id="KW-0472">Membrane</keyword>
<dbReference type="Proteomes" id="UP000282515">
    <property type="component" value="Unassembled WGS sequence"/>
</dbReference>
<organism evidence="7 8">
    <name type="scientific">Aeromicrobium phragmitis</name>
    <dbReference type="NCBI Taxonomy" id="2478914"/>
    <lineage>
        <taxon>Bacteria</taxon>
        <taxon>Bacillati</taxon>
        <taxon>Actinomycetota</taxon>
        <taxon>Actinomycetes</taxon>
        <taxon>Propionibacteriales</taxon>
        <taxon>Nocardioidaceae</taxon>
        <taxon>Aeromicrobium</taxon>
    </lineage>
</organism>
<evidence type="ECO:0000256" key="4">
    <source>
        <dbReference type="ARBA" id="ARBA00022989"/>
    </source>
</evidence>
<keyword evidence="8" id="KW-1185">Reference proteome</keyword>
<gene>
    <name evidence="7" type="ORF">D9V41_04850</name>
</gene>
<dbReference type="GO" id="GO:0005384">
    <property type="term" value="F:manganese ion transmembrane transporter activity"/>
    <property type="evidence" value="ECO:0007669"/>
    <property type="project" value="TreeGrafter"/>
</dbReference>